<proteinExistence type="predicted"/>
<organism evidence="2 3">
    <name type="scientific">Fodinibacter luteus</name>
    <dbReference type="NCBI Taxonomy" id="552064"/>
    <lineage>
        <taxon>Bacteria</taxon>
        <taxon>Bacillati</taxon>
        <taxon>Actinomycetota</taxon>
        <taxon>Actinomycetes</taxon>
        <taxon>Micrococcales</taxon>
        <taxon>Intrasporangiaceae</taxon>
        <taxon>Fodinibacter (ex Wang et al. 2009)</taxon>
    </lineage>
</organism>
<evidence type="ECO:0000313" key="2">
    <source>
        <dbReference type="EMBL" id="GAA4397116.1"/>
    </source>
</evidence>
<sequence length="73" mass="7177">MATDGTLTWPAARGEGGTKVCGCEMRPVTSRYAGAASCPTSGRCVAGHEGPAPPRSGGDDGAGPSEEDGPARS</sequence>
<protein>
    <submittedName>
        <fullName evidence="2">Uncharacterized protein</fullName>
    </submittedName>
</protein>
<evidence type="ECO:0000313" key="3">
    <source>
        <dbReference type="Proteomes" id="UP001500945"/>
    </source>
</evidence>
<comment type="caution">
    <text evidence="2">The sequence shown here is derived from an EMBL/GenBank/DDBJ whole genome shotgun (WGS) entry which is preliminary data.</text>
</comment>
<dbReference type="EMBL" id="BAABGM010000001">
    <property type="protein sequence ID" value="GAA4397116.1"/>
    <property type="molecule type" value="Genomic_DNA"/>
</dbReference>
<gene>
    <name evidence="2" type="ORF">GCM10023168_01770</name>
</gene>
<name>A0ABP8JWM9_9MICO</name>
<reference evidence="3" key="1">
    <citation type="journal article" date="2019" name="Int. J. Syst. Evol. Microbiol.">
        <title>The Global Catalogue of Microorganisms (GCM) 10K type strain sequencing project: providing services to taxonomists for standard genome sequencing and annotation.</title>
        <authorList>
            <consortium name="The Broad Institute Genomics Platform"/>
            <consortium name="The Broad Institute Genome Sequencing Center for Infectious Disease"/>
            <person name="Wu L."/>
            <person name="Ma J."/>
        </authorList>
    </citation>
    <scope>NUCLEOTIDE SEQUENCE [LARGE SCALE GENOMIC DNA]</scope>
    <source>
        <strain evidence="3">JCM 17809</strain>
    </source>
</reference>
<keyword evidence="3" id="KW-1185">Reference proteome</keyword>
<evidence type="ECO:0000256" key="1">
    <source>
        <dbReference type="SAM" id="MobiDB-lite"/>
    </source>
</evidence>
<accession>A0ABP8JWM9</accession>
<feature type="region of interest" description="Disordered" evidence="1">
    <location>
        <begin position="40"/>
        <end position="73"/>
    </location>
</feature>
<dbReference type="Proteomes" id="UP001500945">
    <property type="component" value="Unassembled WGS sequence"/>
</dbReference>